<sequence length="365" mass="43450">MFYLPSKDECDEIVANSKQFFCKSFTFKNREIAVYHYKQGNFEEFEKFNAWELRGLTFVKEGSEWKRFPAIHKFFELNQAPGWMEEDLKDKKVIKVSEKIDGTFVHPVIVGGEVYFKSKLRFDSYQALRSQKIYESSENIKKFVKHCFDNGLFPMFEYISEKSQVVMDYNKEALILTQVRDSEGNYLLDFEKLAEKFGVEYAGICENRPLSDYIKNKGVCVSKEGWILVFEDMKFVKVKTDEYLKRHKILGDIKEHNIIQMTLSGEIKDLFDILNPKSEKYEFVKEIHDRFNEKYDNLQKDLLGIIYSFEGTLKEFKEKYQNHPFYAILSEAYKKRKKQPPRETIRQWVENNTKKLKNAKRFLGL</sequence>
<keyword evidence="2" id="KW-1185">Reference proteome</keyword>
<dbReference type="KEGG" id="nam:NAMH_1741"/>
<dbReference type="eggNOG" id="COG0639">
    <property type="taxonomic scope" value="Bacteria"/>
</dbReference>
<dbReference type="OrthoDB" id="5372229at2"/>
<dbReference type="HOGENOM" id="CLU_758273_0_0_7"/>
<dbReference type="RefSeq" id="WP_012663926.1">
    <property type="nucleotide sequence ID" value="NC_012115.1"/>
</dbReference>
<accession>B9L6X9</accession>
<reference evidence="1 2" key="1">
    <citation type="journal article" date="2009" name="PLoS Genet.">
        <title>Adaptations to submarine hydrothermal environments exemplified by the genome of Nautilia profundicola.</title>
        <authorList>
            <person name="Campbell B.J."/>
            <person name="Smith J.L."/>
            <person name="Hanson T.E."/>
            <person name="Klotz M.G."/>
            <person name="Stein L.Y."/>
            <person name="Lee C.K."/>
            <person name="Wu D."/>
            <person name="Robinson J.M."/>
            <person name="Khouri H.M."/>
            <person name="Eisen J.A."/>
            <person name="Cary S.C."/>
        </authorList>
    </citation>
    <scope>NUCLEOTIDE SEQUENCE [LARGE SCALE GENOMIC DNA]</scope>
    <source>
        <strain evidence="2">ATCC BAA-1463 / DSM 18972 / AmH</strain>
    </source>
</reference>
<gene>
    <name evidence="1" type="ordered locus">NAMH_1741</name>
</gene>
<name>B9L6X9_NAUPA</name>
<evidence type="ECO:0000313" key="1">
    <source>
        <dbReference type="EMBL" id="ACM92555.1"/>
    </source>
</evidence>
<dbReference type="STRING" id="598659.NAMH_1741"/>
<dbReference type="Proteomes" id="UP000000448">
    <property type="component" value="Chromosome"/>
</dbReference>
<dbReference type="EMBL" id="CP001279">
    <property type="protein sequence ID" value="ACM92555.1"/>
    <property type="molecule type" value="Genomic_DNA"/>
</dbReference>
<protein>
    <recommendedName>
        <fullName evidence="3">T4 RNA ligase 1-like N-terminal domain-containing protein</fullName>
    </recommendedName>
</protein>
<proteinExistence type="predicted"/>
<evidence type="ECO:0008006" key="3">
    <source>
        <dbReference type="Google" id="ProtNLM"/>
    </source>
</evidence>
<dbReference type="AlphaFoldDB" id="B9L6X9"/>
<organism evidence="1 2">
    <name type="scientific">Nautilia profundicola (strain ATCC BAA-1463 / DSM 18972 / AmH)</name>
    <dbReference type="NCBI Taxonomy" id="598659"/>
    <lineage>
        <taxon>Bacteria</taxon>
        <taxon>Pseudomonadati</taxon>
        <taxon>Campylobacterota</taxon>
        <taxon>Epsilonproteobacteria</taxon>
        <taxon>Nautiliales</taxon>
        <taxon>Nautiliaceae</taxon>
        <taxon>Nautilia</taxon>
    </lineage>
</organism>
<evidence type="ECO:0000313" key="2">
    <source>
        <dbReference type="Proteomes" id="UP000000448"/>
    </source>
</evidence>